<feature type="transmembrane region" description="Helical" evidence="5">
    <location>
        <begin position="77"/>
        <end position="105"/>
    </location>
</feature>
<feature type="transmembrane region" description="Helical" evidence="5">
    <location>
        <begin position="159"/>
        <end position="178"/>
    </location>
</feature>
<feature type="transmembrane region" description="Helical" evidence="5">
    <location>
        <begin position="199"/>
        <end position="222"/>
    </location>
</feature>
<feature type="transmembrane region" description="Helical" evidence="5">
    <location>
        <begin position="6"/>
        <end position="24"/>
    </location>
</feature>
<reference evidence="6 7" key="1">
    <citation type="submission" date="2016-10" db="EMBL/GenBank/DDBJ databases">
        <authorList>
            <person name="de Groot N.N."/>
        </authorList>
    </citation>
    <scope>NUCLEOTIDE SEQUENCE [LARGE SCALE GENOMIC DNA]</scope>
    <source>
        <strain evidence="7">E92,LMG 26720,CCM 7988</strain>
    </source>
</reference>
<keyword evidence="6" id="KW-0808">Transferase</keyword>
<dbReference type="RefSeq" id="WP_092018678.1">
    <property type="nucleotide sequence ID" value="NZ_FOXH01000012.1"/>
</dbReference>
<evidence type="ECO:0000313" key="6">
    <source>
        <dbReference type="EMBL" id="SFQ22442.1"/>
    </source>
</evidence>
<dbReference type="STRING" id="1079859.SAMN04515674_112141"/>
<dbReference type="Proteomes" id="UP000199306">
    <property type="component" value="Unassembled WGS sequence"/>
</dbReference>
<comment type="subcellular location">
    <subcellularLocation>
        <location evidence="1">Membrane</location>
        <topology evidence="1">Multi-pass membrane protein</topology>
    </subcellularLocation>
</comment>
<dbReference type="InterPro" id="IPR000537">
    <property type="entry name" value="UbiA_prenyltransferase"/>
</dbReference>
<feature type="transmembrane region" description="Helical" evidence="5">
    <location>
        <begin position="126"/>
        <end position="147"/>
    </location>
</feature>
<evidence type="ECO:0000256" key="5">
    <source>
        <dbReference type="SAM" id="Phobius"/>
    </source>
</evidence>
<feature type="transmembrane region" description="Helical" evidence="5">
    <location>
        <begin position="36"/>
        <end position="57"/>
    </location>
</feature>
<dbReference type="Pfam" id="PF01040">
    <property type="entry name" value="UbiA"/>
    <property type="match status" value="1"/>
</dbReference>
<sequence length="290" mass="33324">MKNIILHLRFPFSFFLLPVFVFAWSQAHHPDTSKTIWIFFLLHLLIYPASNAYNSYFDKDEGAIGGLENPPPVDKNLFYTAWIFDLIAIILAMVFVGKFFAEAILLYGLVSKAYSNDKIRLKKYPIISWLTIGVFQGAFIYLASLQALDNLALQDVLKLRNIFPAILTSLNLLGFYPMTQIYQHDEDEKRGDFTISRLLGIRGTFLFTATLFLFASGGFFVFFQGKTIFNFPAFVLYLLTLSPTLLFFGYWFFITLKNEKKANFKNTMLLNLLGSMGLNAFFLILLFSKK</sequence>
<dbReference type="GO" id="GO:0016765">
    <property type="term" value="F:transferase activity, transferring alkyl or aryl (other than methyl) groups"/>
    <property type="evidence" value="ECO:0007669"/>
    <property type="project" value="InterPro"/>
</dbReference>
<dbReference type="EMBL" id="FOXH01000012">
    <property type="protein sequence ID" value="SFQ22442.1"/>
    <property type="molecule type" value="Genomic_DNA"/>
</dbReference>
<feature type="transmembrane region" description="Helical" evidence="5">
    <location>
        <begin position="268"/>
        <end position="287"/>
    </location>
</feature>
<dbReference type="AlphaFoldDB" id="A0A1I5WRL1"/>
<feature type="transmembrane region" description="Helical" evidence="5">
    <location>
        <begin position="234"/>
        <end position="256"/>
    </location>
</feature>
<dbReference type="GO" id="GO:0016020">
    <property type="term" value="C:membrane"/>
    <property type="evidence" value="ECO:0007669"/>
    <property type="project" value="UniProtKB-SubCell"/>
</dbReference>
<evidence type="ECO:0000313" key="7">
    <source>
        <dbReference type="Proteomes" id="UP000199306"/>
    </source>
</evidence>
<dbReference type="OrthoDB" id="665023at2"/>
<evidence type="ECO:0000256" key="1">
    <source>
        <dbReference type="ARBA" id="ARBA00004141"/>
    </source>
</evidence>
<organism evidence="6 7">
    <name type="scientific">Pseudarcicella hirudinis</name>
    <dbReference type="NCBI Taxonomy" id="1079859"/>
    <lineage>
        <taxon>Bacteria</taxon>
        <taxon>Pseudomonadati</taxon>
        <taxon>Bacteroidota</taxon>
        <taxon>Cytophagia</taxon>
        <taxon>Cytophagales</taxon>
        <taxon>Flectobacillaceae</taxon>
        <taxon>Pseudarcicella</taxon>
    </lineage>
</organism>
<keyword evidence="3 5" id="KW-1133">Transmembrane helix</keyword>
<protein>
    <submittedName>
        <fullName evidence="6">1,4-dihydroxy-2-naphthoate octaprenyltransferase</fullName>
    </submittedName>
</protein>
<evidence type="ECO:0000256" key="2">
    <source>
        <dbReference type="ARBA" id="ARBA00022692"/>
    </source>
</evidence>
<name>A0A1I5WRL1_9BACT</name>
<keyword evidence="4 5" id="KW-0472">Membrane</keyword>
<accession>A0A1I5WRL1</accession>
<evidence type="ECO:0000256" key="3">
    <source>
        <dbReference type="ARBA" id="ARBA00022989"/>
    </source>
</evidence>
<proteinExistence type="predicted"/>
<gene>
    <name evidence="6" type="ORF">SAMN04515674_112141</name>
</gene>
<keyword evidence="2 5" id="KW-0812">Transmembrane</keyword>
<evidence type="ECO:0000256" key="4">
    <source>
        <dbReference type="ARBA" id="ARBA00023136"/>
    </source>
</evidence>
<keyword evidence="7" id="KW-1185">Reference proteome</keyword>